<comment type="caution">
    <text evidence="2">The sequence shown here is derived from an EMBL/GenBank/DDBJ whole genome shotgun (WGS) entry which is preliminary data.</text>
</comment>
<dbReference type="Proteomes" id="UP000321577">
    <property type="component" value="Unassembled WGS sequence"/>
</dbReference>
<evidence type="ECO:0000313" key="2">
    <source>
        <dbReference type="EMBL" id="GEP42894.1"/>
    </source>
</evidence>
<accession>A0A512M836</accession>
<evidence type="ECO:0000259" key="1">
    <source>
        <dbReference type="Pfam" id="PF01850"/>
    </source>
</evidence>
<proteinExistence type="predicted"/>
<protein>
    <recommendedName>
        <fullName evidence="1">PIN domain-containing protein</fullName>
    </recommendedName>
</protein>
<dbReference type="RefSeq" id="WP_146850480.1">
    <property type="nucleotide sequence ID" value="NZ_BKAG01000013.1"/>
</dbReference>
<dbReference type="OrthoDB" id="485455at2"/>
<sequence>MTRYLDSSILVSSLLPDDPDYPACDALMGQAGIWTSPHALNETFATLTGGRLGTRIDADFAARMIRESIRPCVQFVELTVDDILDAQAQARQQGVRGGAVYDYMHFIAAKKVGADKIITINVSDFECLSREGDPKVERPS</sequence>
<dbReference type="SUPFAM" id="SSF88723">
    <property type="entry name" value="PIN domain-like"/>
    <property type="match status" value="1"/>
</dbReference>
<reference evidence="2 3" key="1">
    <citation type="submission" date="2019-07" db="EMBL/GenBank/DDBJ databases">
        <title>Whole genome shotgun sequence of Brevifollis gellanilyticus NBRC 108608.</title>
        <authorList>
            <person name="Hosoyama A."/>
            <person name="Uohara A."/>
            <person name="Ohji S."/>
            <person name="Ichikawa N."/>
        </authorList>
    </citation>
    <scope>NUCLEOTIDE SEQUENCE [LARGE SCALE GENOMIC DNA]</scope>
    <source>
        <strain evidence="2 3">NBRC 108608</strain>
    </source>
</reference>
<dbReference type="Pfam" id="PF01850">
    <property type="entry name" value="PIN"/>
    <property type="match status" value="1"/>
</dbReference>
<dbReference type="Gene3D" id="3.40.50.1010">
    <property type="entry name" value="5'-nuclease"/>
    <property type="match status" value="1"/>
</dbReference>
<dbReference type="InterPro" id="IPR002716">
    <property type="entry name" value="PIN_dom"/>
</dbReference>
<dbReference type="EMBL" id="BKAG01000013">
    <property type="protein sequence ID" value="GEP42894.1"/>
    <property type="molecule type" value="Genomic_DNA"/>
</dbReference>
<dbReference type="InterPro" id="IPR029060">
    <property type="entry name" value="PIN-like_dom_sf"/>
</dbReference>
<feature type="domain" description="PIN" evidence="1">
    <location>
        <begin position="4"/>
        <end position="119"/>
    </location>
</feature>
<evidence type="ECO:0000313" key="3">
    <source>
        <dbReference type="Proteomes" id="UP000321577"/>
    </source>
</evidence>
<organism evidence="2 3">
    <name type="scientific">Brevifollis gellanilyticus</name>
    <dbReference type="NCBI Taxonomy" id="748831"/>
    <lineage>
        <taxon>Bacteria</taxon>
        <taxon>Pseudomonadati</taxon>
        <taxon>Verrucomicrobiota</taxon>
        <taxon>Verrucomicrobiia</taxon>
        <taxon>Verrucomicrobiales</taxon>
        <taxon>Verrucomicrobiaceae</taxon>
    </lineage>
</organism>
<name>A0A512M836_9BACT</name>
<dbReference type="AlphaFoldDB" id="A0A512M836"/>
<keyword evidence="3" id="KW-1185">Reference proteome</keyword>
<gene>
    <name evidence="2" type="ORF">BGE01nite_21850</name>
</gene>